<evidence type="ECO:0000256" key="6">
    <source>
        <dbReference type="ARBA" id="ARBA00023065"/>
    </source>
</evidence>
<evidence type="ECO:0000256" key="1">
    <source>
        <dbReference type="ARBA" id="ARBA00004651"/>
    </source>
</evidence>
<gene>
    <name evidence="10" type="ORF">DVT68_11110</name>
</gene>
<evidence type="ECO:0000256" key="9">
    <source>
        <dbReference type="SAM" id="Phobius"/>
    </source>
</evidence>
<keyword evidence="2" id="KW-0813">Transport</keyword>
<organism evidence="10 11">
    <name type="scientific">Dyella solisilvae</name>
    <dbReference type="NCBI Taxonomy" id="1920168"/>
    <lineage>
        <taxon>Bacteria</taxon>
        <taxon>Pseudomonadati</taxon>
        <taxon>Pseudomonadota</taxon>
        <taxon>Gammaproteobacteria</taxon>
        <taxon>Lysobacterales</taxon>
        <taxon>Rhodanobacteraceae</taxon>
        <taxon>Dyella</taxon>
    </lineage>
</organism>
<dbReference type="EMBL" id="QQSY01000002">
    <property type="protein sequence ID" value="RDI99031.1"/>
    <property type="molecule type" value="Genomic_DNA"/>
</dbReference>
<dbReference type="RefSeq" id="WP_114825118.1">
    <property type="nucleotide sequence ID" value="NZ_QQSY01000002.1"/>
</dbReference>
<keyword evidence="7 9" id="KW-0472">Membrane</keyword>
<dbReference type="PANTHER" id="PTHR33281">
    <property type="entry name" value="UPF0187 PROTEIN YNEE"/>
    <property type="match status" value="1"/>
</dbReference>
<keyword evidence="11" id="KW-1185">Reference proteome</keyword>
<evidence type="ECO:0000256" key="8">
    <source>
        <dbReference type="ARBA" id="ARBA00034708"/>
    </source>
</evidence>
<evidence type="ECO:0000313" key="10">
    <source>
        <dbReference type="EMBL" id="RDI99031.1"/>
    </source>
</evidence>
<dbReference type="Pfam" id="PF25539">
    <property type="entry name" value="Bestrophin_2"/>
    <property type="match status" value="1"/>
</dbReference>
<proteinExistence type="inferred from homology"/>
<evidence type="ECO:0000256" key="3">
    <source>
        <dbReference type="ARBA" id="ARBA00022475"/>
    </source>
</evidence>
<evidence type="ECO:0000256" key="7">
    <source>
        <dbReference type="ARBA" id="ARBA00023136"/>
    </source>
</evidence>
<dbReference type="OrthoDB" id="445589at2"/>
<name>A0A370K8Q8_9GAMM</name>
<dbReference type="AlphaFoldDB" id="A0A370K8Q8"/>
<dbReference type="GO" id="GO:0005254">
    <property type="term" value="F:chloride channel activity"/>
    <property type="evidence" value="ECO:0007669"/>
    <property type="project" value="InterPro"/>
</dbReference>
<dbReference type="GO" id="GO:0005886">
    <property type="term" value="C:plasma membrane"/>
    <property type="evidence" value="ECO:0007669"/>
    <property type="project" value="UniProtKB-SubCell"/>
</dbReference>
<evidence type="ECO:0000313" key="11">
    <source>
        <dbReference type="Proteomes" id="UP000254711"/>
    </source>
</evidence>
<comment type="similarity">
    <text evidence="8">Belongs to the anion channel-forming bestrophin (TC 1.A.46) family.</text>
</comment>
<dbReference type="Proteomes" id="UP000254711">
    <property type="component" value="Unassembled WGS sequence"/>
</dbReference>
<accession>A0A370K8Q8</accession>
<keyword evidence="6" id="KW-0406">Ion transport</keyword>
<protein>
    <submittedName>
        <fullName evidence="10">Bestrophin</fullName>
    </submittedName>
</protein>
<evidence type="ECO:0000256" key="4">
    <source>
        <dbReference type="ARBA" id="ARBA00022692"/>
    </source>
</evidence>
<feature type="transmembrane region" description="Helical" evidence="9">
    <location>
        <begin position="21"/>
        <end position="42"/>
    </location>
</feature>
<sequence length="307" mass="33999">MIVRPGESHSVMTLLFALKGSIIPVIWPRVLFTMLMSVMVILAEQRGIVLRFTLEAGFLTLLGLTLAIFLGFRNTVAYQRWWDGRILWGNLVIATRNLARQTQAFMPGLPVAERRRLIGDVIGFVHALRHHLRGTDPDADLRRWLSPSVYALAMASPNRPNTVLGTLSQAYAQSARASGTDSILLAAMDREIGELSHVLGGCERIRNTPIPFAYILLLHRTVYAYCFILPFCLYGPLGWLTPIAVGLLAYTFFGLDAIGTQIEDPFDMLANDLPLDALSRTIEINVLSLLGEADLPSPLEPKDCVLS</sequence>
<keyword evidence="4 9" id="KW-0812">Transmembrane</keyword>
<comment type="caution">
    <text evidence="10">The sequence shown here is derived from an EMBL/GenBank/DDBJ whole genome shotgun (WGS) entry which is preliminary data.</text>
</comment>
<dbReference type="PANTHER" id="PTHR33281:SF19">
    <property type="entry name" value="VOLTAGE-DEPENDENT ANION CHANNEL-FORMING PROTEIN YNEE"/>
    <property type="match status" value="1"/>
</dbReference>
<dbReference type="InterPro" id="IPR044669">
    <property type="entry name" value="YneE/VCCN1/2-like"/>
</dbReference>
<keyword evidence="3" id="KW-1003">Cell membrane</keyword>
<reference evidence="10 11" key="1">
    <citation type="submission" date="2018-07" db="EMBL/GenBank/DDBJ databases">
        <title>Dyella solisilvae sp. nov., isolated from the pine and broad-leaved mixed forest soil.</title>
        <authorList>
            <person name="Gao Z."/>
            <person name="Qiu L."/>
        </authorList>
    </citation>
    <scope>NUCLEOTIDE SEQUENCE [LARGE SCALE GENOMIC DNA]</scope>
    <source>
        <strain evidence="10 11">DHG54</strain>
    </source>
</reference>
<evidence type="ECO:0000256" key="5">
    <source>
        <dbReference type="ARBA" id="ARBA00022989"/>
    </source>
</evidence>
<feature type="transmembrane region" description="Helical" evidence="9">
    <location>
        <begin position="48"/>
        <end position="72"/>
    </location>
</feature>
<evidence type="ECO:0000256" key="2">
    <source>
        <dbReference type="ARBA" id="ARBA00022448"/>
    </source>
</evidence>
<comment type="subcellular location">
    <subcellularLocation>
        <location evidence="1">Cell membrane</location>
        <topology evidence="1">Multi-pass membrane protein</topology>
    </subcellularLocation>
</comment>
<keyword evidence="5 9" id="KW-1133">Transmembrane helix</keyword>